<dbReference type="EMBL" id="JABTEG010000010">
    <property type="protein sequence ID" value="KAG4304177.1"/>
    <property type="molecule type" value="Genomic_DNA"/>
</dbReference>
<evidence type="ECO:0000313" key="1">
    <source>
        <dbReference type="EMBL" id="KAG4304177.1"/>
    </source>
</evidence>
<sequence length="456" mass="52301">MLVGWSIFILSACLFFAGFKLQRRQKSRFNDKHKAPKRSVCLVVLGDLGRSPRMQYHALSLAQHGFEVDLVGYRGSFVFPDVGKSKNIHITYVALPPKFLETRHLWLFFLTSTIKALFQAFFLFFVLVCSTHSFEYLIVQNPPSIPSFIVTRLVCLIRSTKLIIDWHNLGYSVLSLKLGPNHILVKFYKWYERVFGNSADIHFSVSYAMTSFLREKWNYKSPIHTLHDRPPMHFKPLDNMEKSSFLSTFVHTYDFDISNEKTKLLVSSTSWTTDEDFSILLEAFITFDKTSTILSKDFEPPSILAIITGRGPLRKFYEQKIKSLNLKYVKIVTVWLDAKDYPRFIGSADLGVCLHTSSSGLDLPMKIVDMFGCGIPVCAIEFPALPELVKDGKNGIIFNSSTQLADSLKRLFHSHEELTKLKEGAMEESQYRWHNEWDAKIAPLFKKPHHASNSTS</sequence>
<protein>
    <submittedName>
        <fullName evidence="1">Uncharacterized protein</fullName>
    </submittedName>
</protein>
<keyword evidence="2" id="KW-1185">Reference proteome</keyword>
<comment type="caution">
    <text evidence="1">The sequence shown here is derived from an EMBL/GenBank/DDBJ whole genome shotgun (WGS) entry which is preliminary data.</text>
</comment>
<proteinExistence type="predicted"/>
<organism evidence="1 2">
    <name type="scientific">Pneumocystis oryctolagi</name>
    <dbReference type="NCBI Taxonomy" id="42067"/>
    <lineage>
        <taxon>Eukaryota</taxon>
        <taxon>Fungi</taxon>
        <taxon>Dikarya</taxon>
        <taxon>Ascomycota</taxon>
        <taxon>Taphrinomycotina</taxon>
        <taxon>Pneumocystomycetes</taxon>
        <taxon>Pneumocystaceae</taxon>
        <taxon>Pneumocystis</taxon>
    </lineage>
</organism>
<evidence type="ECO:0000313" key="2">
    <source>
        <dbReference type="Proteomes" id="UP000768646"/>
    </source>
</evidence>
<accession>A0ACB7CAT8</accession>
<dbReference type="Proteomes" id="UP000768646">
    <property type="component" value="Unassembled WGS sequence"/>
</dbReference>
<gene>
    <name evidence="1" type="ORF">PORY_002358</name>
</gene>
<name>A0ACB7CAT8_9ASCO</name>
<reference evidence="1 2" key="1">
    <citation type="journal article" date="2021" name="Commun. Biol.">
        <title>Genomic insights into the host specific adaptation of the Pneumocystis genus.</title>
        <authorList>
            <person name="Cisse O.H."/>
            <person name="Ma L."/>
            <person name="Dekker J.P."/>
            <person name="Khil P.P."/>
            <person name="Youn J.-H."/>
            <person name="Brenchley J.M."/>
            <person name="Blair R."/>
            <person name="Pahar B."/>
            <person name="Chabe M."/>
            <person name="Van Rompay K.K.A."/>
            <person name="Keesler R."/>
            <person name="Sukura A."/>
            <person name="Hirsch V."/>
            <person name="Kutty G."/>
            <person name="Liu Y."/>
            <person name="Peng L."/>
            <person name="Chen J."/>
            <person name="Song J."/>
            <person name="Weissenbacher-Lang C."/>
            <person name="Xu J."/>
            <person name="Upham N.S."/>
            <person name="Stajich J.E."/>
            <person name="Cuomo C.A."/>
            <person name="Cushion M.T."/>
            <person name="Kovacs J.A."/>
        </authorList>
    </citation>
    <scope>NUCLEOTIDE SEQUENCE [LARGE SCALE GENOMIC DNA]</scope>
    <source>
        <strain evidence="1 2">RABM</strain>
    </source>
</reference>